<dbReference type="InterPro" id="IPR025669">
    <property type="entry name" value="AAA_dom"/>
</dbReference>
<dbReference type="Pfam" id="PF13614">
    <property type="entry name" value="AAA_31"/>
    <property type="match status" value="1"/>
</dbReference>
<feature type="domain" description="AAA" evidence="1">
    <location>
        <begin position="127"/>
        <end position="260"/>
    </location>
</feature>
<dbReference type="InterPro" id="IPR027417">
    <property type="entry name" value="P-loop_NTPase"/>
</dbReference>
<protein>
    <recommendedName>
        <fullName evidence="1">AAA domain-containing protein</fullName>
    </recommendedName>
</protein>
<keyword evidence="3" id="KW-1185">Reference proteome</keyword>
<dbReference type="RefSeq" id="WP_068654450.1">
    <property type="nucleotide sequence ID" value="NZ_CP017770.1"/>
</dbReference>
<proteinExistence type="predicted"/>
<dbReference type="EMBL" id="LSFN01000002">
    <property type="protein sequence ID" value="OAB77664.1"/>
    <property type="molecule type" value="Genomic_DNA"/>
</dbReference>
<sequence length="384" mass="43290">MIPTRIVLAVAEKEYIDPLVSYVHNSEYRDKMCISAFTEVDKFLQYMNGNEKERPELIVGELSFIEPWLKQSEQTVTWIVLNEMGQSSLQGPVLSKYQPLPQLLESILDLSRSQSSPRSRAMGETAMIGILSAVGGSGKTTTALNMAKQLNSKGLSVFYLNLETVNSTAVFPRQIRSRESGQGLSRLLYDLQAAQESKDYSSISVASYIVHHEGIKADIFEPLTNIKEWIQMSKNNASQLMKLIANSGRYDVIIADTDTSADERCEAVMECCGSLVWLLLDDVISMYKSEKWLSYLERNNPPLFMDMMSRSKFIMNRYVGTLTNTLPTYLEQIDGVLPYIPSWKQVCHEEIILSSPIFQRDILHLCRDLVGDLLPNVDGGQSRG</sequence>
<organism evidence="2 3">
    <name type="scientific">Paenibacillus crassostreae</name>
    <dbReference type="NCBI Taxonomy" id="1763538"/>
    <lineage>
        <taxon>Bacteria</taxon>
        <taxon>Bacillati</taxon>
        <taxon>Bacillota</taxon>
        <taxon>Bacilli</taxon>
        <taxon>Bacillales</taxon>
        <taxon>Paenibacillaceae</taxon>
        <taxon>Paenibacillus</taxon>
    </lineage>
</organism>
<evidence type="ECO:0000313" key="2">
    <source>
        <dbReference type="EMBL" id="OAB77664.1"/>
    </source>
</evidence>
<accession>A0A167GKS9</accession>
<dbReference type="STRING" id="1763538.LPB68_08150"/>
<comment type="caution">
    <text evidence="2">The sequence shown here is derived from an EMBL/GenBank/DDBJ whole genome shotgun (WGS) entry which is preliminary data.</text>
</comment>
<dbReference type="Gene3D" id="3.40.50.300">
    <property type="entry name" value="P-loop containing nucleotide triphosphate hydrolases"/>
    <property type="match status" value="1"/>
</dbReference>
<dbReference type="Proteomes" id="UP000077134">
    <property type="component" value="Unassembled WGS sequence"/>
</dbReference>
<dbReference type="OrthoDB" id="3035369at2"/>
<dbReference type="Gene3D" id="3.40.50.10850">
    <property type="entry name" value="Ntrc-like two-domain protein"/>
    <property type="match status" value="1"/>
</dbReference>
<name>A0A167GKS9_9BACL</name>
<reference evidence="2 3" key="1">
    <citation type="submission" date="2016-02" db="EMBL/GenBank/DDBJ databases">
        <title>Paenibacillus sp. LPB0068, isolated from Crassostrea gigas.</title>
        <authorList>
            <person name="Shin S.-K."/>
            <person name="Yi H."/>
        </authorList>
    </citation>
    <scope>NUCLEOTIDE SEQUENCE [LARGE SCALE GENOMIC DNA]</scope>
    <source>
        <strain evidence="2 3">LPB0068</strain>
    </source>
</reference>
<evidence type="ECO:0000259" key="1">
    <source>
        <dbReference type="Pfam" id="PF13614"/>
    </source>
</evidence>
<evidence type="ECO:0000313" key="3">
    <source>
        <dbReference type="Proteomes" id="UP000077134"/>
    </source>
</evidence>
<gene>
    <name evidence="2" type="ORF">PNBC_01230</name>
</gene>
<dbReference type="SUPFAM" id="SSF52540">
    <property type="entry name" value="P-loop containing nucleoside triphosphate hydrolases"/>
    <property type="match status" value="1"/>
</dbReference>
<dbReference type="AlphaFoldDB" id="A0A167GKS9"/>
<dbReference type="KEGG" id="pcx:LPB68_08150"/>